<dbReference type="EMBL" id="CP009520">
    <property type="protein sequence ID" value="AKB42851.1"/>
    <property type="molecule type" value="Genomic_DNA"/>
</dbReference>
<dbReference type="PROSITE" id="PS51192">
    <property type="entry name" value="HELICASE_ATP_BIND_1"/>
    <property type="match status" value="1"/>
</dbReference>
<dbReference type="InterPro" id="IPR027417">
    <property type="entry name" value="P-loop_NTPase"/>
</dbReference>
<gene>
    <name evidence="4" type="ORF">MSVAZ_0582</name>
</gene>
<dbReference type="Proteomes" id="UP000033096">
    <property type="component" value="Chromosome"/>
</dbReference>
<keyword evidence="4" id="KW-0547">Nucleotide-binding</keyword>
<dbReference type="CDD" id="cd18793">
    <property type="entry name" value="SF2_C_SNF"/>
    <property type="match status" value="1"/>
</dbReference>
<dbReference type="PATRIC" id="fig|1434123.4.peg.642"/>
<dbReference type="GO" id="GO:0004386">
    <property type="term" value="F:helicase activity"/>
    <property type="evidence" value="ECO:0007669"/>
    <property type="project" value="UniProtKB-KW"/>
</dbReference>
<evidence type="ECO:0000259" key="3">
    <source>
        <dbReference type="PROSITE" id="PS51194"/>
    </source>
</evidence>
<dbReference type="STRING" id="1434123.MSVAZ_0582"/>
<dbReference type="CDD" id="cd18012">
    <property type="entry name" value="DEXQc_arch_SWI2_SNF2"/>
    <property type="match status" value="1"/>
</dbReference>
<sequence>MIILHAGRIGKQFFLWGESPAENEIQGARRGRKPKNLTAKPYPYDSSFENLFSALELLLGSPDRKEGKKINVWMPTIGGNPIPSSSLIAEIPDSKAELSLAPWTVNAYSLEAEETLVLLCACMGKRVLAPGIISGSDLLWWADALKFAGSLVAGQKYLPGVREEEGEYRAFWEPVFSGENAEELAKLAKQMPPASRALAPESSAVPPEMPATLVARQFIEASLDWIVRSEIGEGFVKETRKRKSFDSIHDAWVSALKSPDGLISGDDTELIQLEARAREWQRPLTILTTSPFRFCFRLEEPVEDEEIEETTELEKITENKRSREEIADIEIPKGLWYVRYLLQSYEDPSLLIPVKEAWKPKKGSPLKKYDVKNIRQFLLSSLGQAAGINAGIASSLEAPNPAGYSLDTKEAYRFLTENAVNLSQAGFGILLPGWWTRKGTKTHLKAQAKVKGKKLQAGNGLTLDKIVSFDWEIALGDRVLTAKELRALAKLKAPLVKVRGQWVEVNDAEIKAALEFWKKNPHGEANLREVLKLAVGVSENAEGLDFEGINAEGWIGELISRLKDKTGFEELPAPNGFSGTLRPYQFRGYSWLSFLRQLGIGACLADDMGLGKTIQTLALIQYDLEQVEEGAAGREDSKLISVPNVSTAPTAPNVSNASTASNVSTAPNAAKPVATKPVLLVCPTSVINNWKKEAARFTPELSVMVHHGTSRKKEEEFKKEAMKHSIVISSYGLLQRDATFLKGVPWAGVVLDEAQNIKNPETKQAKAARALEADYRIALTGTPVENNVGDLWSIMEFLNPGFLGSQAGFKRNFFIPIQAERDPEAARRLKEITSPFILRRLKTDSSIISDLPEKMEMKTYCTLTKEQASLYAAVLEDIEEAIEEADEEGIQRKGIILSALSRLKQVCNHPAQFLKDNSGIPGRSGKLERITEMLDVVLENGEKALVFTQFAEMGKILKEHLQASFGCEVLFLHGGVPRTQRDRMLERFQEGKEYLPIFVLSLKAGGTGLNLTGANHVFHFDRWWNPAVENQATDRAFRIGQTKNVEVHKFICAGTLEEKIDEIIEHKVQVAENVVGTGESWLTELSNEELKDIFTLREEAVGE</sequence>
<dbReference type="HOGENOM" id="CLU_000315_21_8_2"/>
<organism evidence="4 5">
    <name type="scientific">Methanosarcina vacuolata Z-761</name>
    <dbReference type="NCBI Taxonomy" id="1434123"/>
    <lineage>
        <taxon>Archaea</taxon>
        <taxon>Methanobacteriati</taxon>
        <taxon>Methanobacteriota</taxon>
        <taxon>Stenosarchaea group</taxon>
        <taxon>Methanomicrobia</taxon>
        <taxon>Methanosarcinales</taxon>
        <taxon>Methanosarcinaceae</taxon>
        <taxon>Methanosarcina</taxon>
    </lineage>
</organism>
<evidence type="ECO:0000256" key="1">
    <source>
        <dbReference type="ARBA" id="ARBA00022801"/>
    </source>
</evidence>
<dbReference type="RefSeq" id="WP_048117927.1">
    <property type="nucleotide sequence ID" value="NZ_CP009520.1"/>
</dbReference>
<feature type="domain" description="Helicase C-terminal" evidence="3">
    <location>
        <begin position="929"/>
        <end position="1086"/>
    </location>
</feature>
<keyword evidence="5" id="KW-1185">Reference proteome</keyword>
<dbReference type="KEGG" id="mvc:MSVAZ_0582"/>
<evidence type="ECO:0000313" key="5">
    <source>
        <dbReference type="Proteomes" id="UP000033096"/>
    </source>
</evidence>
<keyword evidence="4" id="KW-0067">ATP-binding</keyword>
<dbReference type="InterPro" id="IPR014001">
    <property type="entry name" value="Helicase_ATP-bd"/>
</dbReference>
<keyword evidence="1" id="KW-0378">Hydrolase</keyword>
<dbReference type="SUPFAM" id="SSF52540">
    <property type="entry name" value="P-loop containing nucleoside triphosphate hydrolases"/>
    <property type="match status" value="2"/>
</dbReference>
<dbReference type="Pfam" id="PF00176">
    <property type="entry name" value="SNF2-rel_dom"/>
    <property type="match status" value="1"/>
</dbReference>
<accession>A0A0E3LGN9</accession>
<dbReference type="GO" id="GO:0016787">
    <property type="term" value="F:hydrolase activity"/>
    <property type="evidence" value="ECO:0007669"/>
    <property type="project" value="UniProtKB-KW"/>
</dbReference>
<dbReference type="Pfam" id="PF12419">
    <property type="entry name" value="DUF3670"/>
    <property type="match status" value="1"/>
</dbReference>
<proteinExistence type="predicted"/>
<dbReference type="Pfam" id="PF00271">
    <property type="entry name" value="Helicase_C"/>
    <property type="match status" value="1"/>
</dbReference>
<reference evidence="4 5" key="1">
    <citation type="submission" date="2014-07" db="EMBL/GenBank/DDBJ databases">
        <title>Methanogenic archaea and the global carbon cycle.</title>
        <authorList>
            <person name="Henriksen J.R."/>
            <person name="Luke J."/>
            <person name="Reinhart S."/>
            <person name="Benedict M.N."/>
            <person name="Youngblut N.D."/>
            <person name="Metcalf M.E."/>
            <person name="Whitaker R.J."/>
            <person name="Metcalf W.W."/>
        </authorList>
    </citation>
    <scope>NUCLEOTIDE SEQUENCE [LARGE SCALE GENOMIC DNA]</scope>
    <source>
        <strain evidence="4 5">Z-761</strain>
    </source>
</reference>
<dbReference type="GeneID" id="24808961"/>
<dbReference type="PANTHER" id="PTHR10799">
    <property type="entry name" value="SNF2/RAD54 HELICASE FAMILY"/>
    <property type="match status" value="1"/>
</dbReference>
<dbReference type="InterPro" id="IPR049730">
    <property type="entry name" value="SNF2/RAD54-like_C"/>
</dbReference>
<dbReference type="Gene3D" id="3.40.50.300">
    <property type="entry name" value="P-loop containing nucleotide triphosphate hydrolases"/>
    <property type="match status" value="1"/>
</dbReference>
<evidence type="ECO:0000313" key="4">
    <source>
        <dbReference type="EMBL" id="AKB42851.1"/>
    </source>
</evidence>
<name>A0A0E3LGN9_9EURY</name>
<dbReference type="FunFam" id="3.40.50.300:FF:000533">
    <property type="entry name" value="Helicase, Snf2 family"/>
    <property type="match status" value="1"/>
</dbReference>
<dbReference type="SMART" id="SM00487">
    <property type="entry name" value="DEXDc"/>
    <property type="match status" value="1"/>
</dbReference>
<dbReference type="SMART" id="SM00490">
    <property type="entry name" value="HELICc"/>
    <property type="match status" value="1"/>
</dbReference>
<dbReference type="Gene3D" id="3.40.50.10810">
    <property type="entry name" value="Tandem AAA-ATPase domain"/>
    <property type="match status" value="2"/>
</dbReference>
<dbReference type="InterPro" id="IPR022138">
    <property type="entry name" value="DUF3670"/>
</dbReference>
<dbReference type="InterPro" id="IPR038718">
    <property type="entry name" value="SNF2-like_sf"/>
</dbReference>
<feature type="domain" description="Helicase ATP-binding" evidence="2">
    <location>
        <begin position="593"/>
        <end position="801"/>
    </location>
</feature>
<keyword evidence="4" id="KW-0347">Helicase</keyword>
<dbReference type="AlphaFoldDB" id="A0A0E3LGN9"/>
<dbReference type="GO" id="GO:0140097">
    <property type="term" value="F:catalytic activity, acting on DNA"/>
    <property type="evidence" value="ECO:0007669"/>
    <property type="project" value="UniProtKB-ARBA"/>
</dbReference>
<dbReference type="InterPro" id="IPR000330">
    <property type="entry name" value="SNF2_N"/>
</dbReference>
<dbReference type="InterPro" id="IPR001650">
    <property type="entry name" value="Helicase_C-like"/>
</dbReference>
<dbReference type="GO" id="GO:0005524">
    <property type="term" value="F:ATP binding"/>
    <property type="evidence" value="ECO:0007669"/>
    <property type="project" value="InterPro"/>
</dbReference>
<dbReference type="PROSITE" id="PS51194">
    <property type="entry name" value="HELICASE_CTER"/>
    <property type="match status" value="1"/>
</dbReference>
<evidence type="ECO:0000259" key="2">
    <source>
        <dbReference type="PROSITE" id="PS51192"/>
    </source>
</evidence>
<protein>
    <submittedName>
        <fullName evidence="4">Helicase, SNF2/RAD54 family</fullName>
    </submittedName>
</protein>